<gene>
    <name evidence="2" type="ORF">HH682_12085</name>
</gene>
<comment type="caution">
    <text evidence="2">The sequence shown here is derived from an EMBL/GenBank/DDBJ whole genome shotgun (WGS) entry which is preliminary data.</text>
</comment>
<keyword evidence="3" id="KW-1185">Reference proteome</keyword>
<keyword evidence="1" id="KW-1133">Transmembrane helix</keyword>
<proteinExistence type="predicted"/>
<keyword evidence="1" id="KW-0812">Transmembrane</keyword>
<sequence length="174" mass="18562">MKTESLIAAAIMALIVIAILVCSGAAYRYKAAVDQKNEAVGQVALQGTVIQAQQTQQVLFNEQAKTTSNENQAVKVNSDNVVVKYRDTLRLEKTCDYAVPAGIANGLLQYTNRLRASAVSGPTSKPNGPGTGPAASGKMTYCQAVLWINPLLAAIEQANNQLSAIRQLQEQGKQ</sequence>
<dbReference type="Proteomes" id="UP000790096">
    <property type="component" value="Unassembled WGS sequence"/>
</dbReference>
<organism evidence="2 3">
    <name type="scientific">Rosenbergiella gaditana</name>
    <dbReference type="NCBI Taxonomy" id="2726987"/>
    <lineage>
        <taxon>Bacteria</taxon>
        <taxon>Pseudomonadati</taxon>
        <taxon>Pseudomonadota</taxon>
        <taxon>Gammaproteobacteria</taxon>
        <taxon>Enterobacterales</taxon>
        <taxon>Erwiniaceae</taxon>
        <taxon>Rosenbergiella</taxon>
    </lineage>
</organism>
<evidence type="ECO:0000313" key="2">
    <source>
        <dbReference type="EMBL" id="MBT0725141.1"/>
    </source>
</evidence>
<keyword evidence="1" id="KW-0472">Membrane</keyword>
<evidence type="ECO:0000313" key="3">
    <source>
        <dbReference type="Proteomes" id="UP000790096"/>
    </source>
</evidence>
<accession>A0ABS5SYH7</accession>
<reference evidence="2 3" key="1">
    <citation type="submission" date="2020-04" db="EMBL/GenBank/DDBJ databases">
        <title>Genome sequencing of Rosenbergiella species.</title>
        <authorList>
            <person name="Alvarez-Perez S."/>
            <person name="Lievens B."/>
        </authorList>
    </citation>
    <scope>NUCLEOTIDE SEQUENCE [LARGE SCALE GENOMIC DNA]</scope>
    <source>
        <strain evidence="2 3">S61</strain>
    </source>
</reference>
<feature type="transmembrane region" description="Helical" evidence="1">
    <location>
        <begin position="6"/>
        <end position="27"/>
    </location>
</feature>
<dbReference type="EMBL" id="JABBFR010000017">
    <property type="protein sequence ID" value="MBT0725141.1"/>
    <property type="molecule type" value="Genomic_DNA"/>
</dbReference>
<evidence type="ECO:0008006" key="4">
    <source>
        <dbReference type="Google" id="ProtNLM"/>
    </source>
</evidence>
<evidence type="ECO:0000256" key="1">
    <source>
        <dbReference type="SAM" id="Phobius"/>
    </source>
</evidence>
<protein>
    <recommendedName>
        <fullName evidence="4">Prophage endopeptidase</fullName>
    </recommendedName>
</protein>
<name>A0ABS5SYH7_9GAMM</name>
<dbReference type="RefSeq" id="WP_214237796.1">
    <property type="nucleotide sequence ID" value="NZ_JABBFR010000017.1"/>
</dbReference>